<feature type="compositionally biased region" description="Basic and acidic residues" evidence="1">
    <location>
        <begin position="175"/>
        <end position="186"/>
    </location>
</feature>
<keyword evidence="3" id="KW-0732">Signal</keyword>
<accession>A0AA38XNQ9</accession>
<gene>
    <name evidence="4" type="ORF">H2200_000538</name>
</gene>
<feature type="chain" id="PRO_5041348741" evidence="3">
    <location>
        <begin position="23"/>
        <end position="246"/>
    </location>
</feature>
<dbReference type="Proteomes" id="UP001172673">
    <property type="component" value="Unassembled WGS sequence"/>
</dbReference>
<organism evidence="4 5">
    <name type="scientific">Cladophialophora chaetospira</name>
    <dbReference type="NCBI Taxonomy" id="386627"/>
    <lineage>
        <taxon>Eukaryota</taxon>
        <taxon>Fungi</taxon>
        <taxon>Dikarya</taxon>
        <taxon>Ascomycota</taxon>
        <taxon>Pezizomycotina</taxon>
        <taxon>Eurotiomycetes</taxon>
        <taxon>Chaetothyriomycetidae</taxon>
        <taxon>Chaetothyriales</taxon>
        <taxon>Herpotrichiellaceae</taxon>
        <taxon>Cladophialophora</taxon>
    </lineage>
</organism>
<proteinExistence type="predicted"/>
<dbReference type="AlphaFoldDB" id="A0AA38XNQ9"/>
<keyword evidence="5" id="KW-1185">Reference proteome</keyword>
<feature type="compositionally biased region" description="Basic and acidic residues" evidence="1">
    <location>
        <begin position="236"/>
        <end position="246"/>
    </location>
</feature>
<evidence type="ECO:0000313" key="5">
    <source>
        <dbReference type="Proteomes" id="UP001172673"/>
    </source>
</evidence>
<keyword evidence="2" id="KW-0812">Transmembrane</keyword>
<evidence type="ECO:0000256" key="1">
    <source>
        <dbReference type="SAM" id="MobiDB-lite"/>
    </source>
</evidence>
<dbReference type="EMBL" id="JAPDRK010000001">
    <property type="protein sequence ID" value="KAJ9616819.1"/>
    <property type="molecule type" value="Genomic_DNA"/>
</dbReference>
<name>A0AA38XNQ9_9EURO</name>
<feature type="region of interest" description="Disordered" evidence="1">
    <location>
        <begin position="85"/>
        <end position="111"/>
    </location>
</feature>
<feature type="region of interest" description="Disordered" evidence="1">
    <location>
        <begin position="163"/>
        <end position="246"/>
    </location>
</feature>
<protein>
    <submittedName>
        <fullName evidence="4">Uncharacterized protein</fullName>
    </submittedName>
</protein>
<reference evidence="4" key="1">
    <citation type="submission" date="2022-10" db="EMBL/GenBank/DDBJ databases">
        <title>Culturing micro-colonial fungi from biological soil crusts in the Mojave desert and describing Neophaeococcomyces mojavensis, and introducing the new genera and species Taxawa tesnikishii.</title>
        <authorList>
            <person name="Kurbessoian T."/>
            <person name="Stajich J.E."/>
        </authorList>
    </citation>
    <scope>NUCLEOTIDE SEQUENCE</scope>
    <source>
        <strain evidence="4">TK_41</strain>
    </source>
</reference>
<feature type="compositionally biased region" description="Low complexity" evidence="1">
    <location>
        <begin position="85"/>
        <end position="98"/>
    </location>
</feature>
<keyword evidence="2" id="KW-0472">Membrane</keyword>
<comment type="caution">
    <text evidence="4">The sequence shown here is derived from an EMBL/GenBank/DDBJ whole genome shotgun (WGS) entry which is preliminary data.</text>
</comment>
<evidence type="ECO:0000256" key="2">
    <source>
        <dbReference type="SAM" id="Phobius"/>
    </source>
</evidence>
<evidence type="ECO:0000256" key="3">
    <source>
        <dbReference type="SAM" id="SignalP"/>
    </source>
</evidence>
<feature type="transmembrane region" description="Helical" evidence="2">
    <location>
        <begin position="119"/>
        <end position="141"/>
    </location>
</feature>
<evidence type="ECO:0000313" key="4">
    <source>
        <dbReference type="EMBL" id="KAJ9616819.1"/>
    </source>
</evidence>
<keyword evidence="2" id="KW-1133">Transmembrane helix</keyword>
<sequence>MLYLQTALILSTGLGLCGVTAATSDVTSGTSFVATNLFASTTFTKFVTTVTATLPTGDSLYTTTYEYTYVVTGSEQYASLFPSTSTGSLRTSTSSTASAVGPTESPDTISGGLSTGAKAGIGVGVGVECLLIFLPVAFLLFRSRRCKQKKAAAAAISDPFEKPELRGSQLPRTHGRGELDEGRPLAELDATESLTKSRRELAGSNVPELTAPEKNAPSGKSEEQSQEMRVASSNNEMHETNRAKFE</sequence>
<feature type="signal peptide" evidence="3">
    <location>
        <begin position="1"/>
        <end position="22"/>
    </location>
</feature>